<evidence type="ECO:0000313" key="2">
    <source>
        <dbReference type="Proteomes" id="UP001149813"/>
    </source>
</evidence>
<dbReference type="EMBL" id="JANBOJ010000098">
    <property type="protein sequence ID" value="KAJ1722726.1"/>
    <property type="molecule type" value="Genomic_DNA"/>
</dbReference>
<dbReference type="Proteomes" id="UP001149813">
    <property type="component" value="Unassembled WGS sequence"/>
</dbReference>
<dbReference type="PANTHER" id="PTHR34825">
    <property type="entry name" value="CONSERVED PROTEIN, WITH A WEAK D-GALACTARATE DEHYDRATASE/ALTRONATE HYDROLASE DOMAIN"/>
    <property type="match status" value="1"/>
</dbReference>
<comment type="caution">
    <text evidence="1">The sequence shown here is derived from an EMBL/GenBank/DDBJ whole genome shotgun (WGS) entry which is preliminary data.</text>
</comment>
<organism evidence="1 2">
    <name type="scientific">Coemansia erecta</name>
    <dbReference type="NCBI Taxonomy" id="147472"/>
    <lineage>
        <taxon>Eukaryota</taxon>
        <taxon>Fungi</taxon>
        <taxon>Fungi incertae sedis</taxon>
        <taxon>Zoopagomycota</taxon>
        <taxon>Kickxellomycotina</taxon>
        <taxon>Kickxellomycetes</taxon>
        <taxon>Kickxellales</taxon>
        <taxon>Kickxellaceae</taxon>
        <taxon>Coemansia</taxon>
    </lineage>
</organism>
<dbReference type="OrthoDB" id="5591151at2759"/>
<proteinExistence type="predicted"/>
<accession>A0A9W8CSK1</accession>
<protein>
    <recommendedName>
        <fullName evidence="3">AAA-ATPase-like domain-containing protein</fullName>
    </recommendedName>
</protein>
<evidence type="ECO:0000313" key="1">
    <source>
        <dbReference type="EMBL" id="KAJ1722726.1"/>
    </source>
</evidence>
<name>A0A9W8CSK1_9FUNG</name>
<keyword evidence="2" id="KW-1185">Reference proteome</keyword>
<dbReference type="PANTHER" id="PTHR34825:SF1">
    <property type="entry name" value="AAA-ATPASE-LIKE DOMAIN-CONTAINING PROTEIN"/>
    <property type="match status" value="1"/>
</dbReference>
<evidence type="ECO:0008006" key="3">
    <source>
        <dbReference type="Google" id="ProtNLM"/>
    </source>
</evidence>
<dbReference type="AlphaFoldDB" id="A0A9W8CSK1"/>
<reference evidence="1" key="1">
    <citation type="submission" date="2022-07" db="EMBL/GenBank/DDBJ databases">
        <title>Phylogenomic reconstructions and comparative analyses of Kickxellomycotina fungi.</title>
        <authorList>
            <person name="Reynolds N.K."/>
            <person name="Stajich J.E."/>
            <person name="Barry K."/>
            <person name="Grigoriev I.V."/>
            <person name="Crous P."/>
            <person name="Smith M.E."/>
        </authorList>
    </citation>
    <scope>NUCLEOTIDE SEQUENCE</scope>
    <source>
        <strain evidence="1">NBRC 32514</strain>
    </source>
</reference>
<sequence>MEGLRTVIREFDTIRYGADSLAVNRKNIVNALFTSLSKYVYTRFTDYILFVDEYDLPFVAIDLADWDVATKKTARKFLKKLYDIMFKDNDNLKKGLLVGVFDYPMTELGSGVTNVDPICTVPSEKGLVTPSICSSSHRGSLHGLDALADLFWFNADEIGLILDQNAERYPLVSEYRSCIMATLHEWYGGYRIGRFSGKYNPWSVMSFIAKLCQEFGYHPEPESATEMREIAQSAASSYWVKTGTTGHIEAQIDRNRLEFTDLASRLIAEYNYVRNGRQSSLNDQPIEVSLDDADSVLPSDWDGTYSETELLALCLHSGYLTRRDNSYLCIPNREVYQVWTKLFTRAVVGKRVSGANILRGRGTLLRELFGGKTDLLTTLVKHTHSVLSNHGRYVEKDYANLVANTLMVAIHVGLLTHHGQNSVDPSHVVVNREAQAGNGRCDYAMRLFGTDSQPNHFGVIIEFKLIADSKTNESDHCEQLAATALGQITDKKYPVFLSGCLERMDIGMAVGYNTVYTKCRMYMRRSNDASWIEVDNLFSKQPIEQSN</sequence>
<gene>
    <name evidence="1" type="ORF">LPJ53_002899</name>
</gene>